<protein>
    <submittedName>
        <fullName evidence="1">Unnamed protein product</fullName>
    </submittedName>
</protein>
<accession>A0ACB5SWD3</accession>
<evidence type="ECO:0000313" key="2">
    <source>
        <dbReference type="Proteomes" id="UP001165064"/>
    </source>
</evidence>
<gene>
    <name evidence="1" type="ORF">Amon02_000204300</name>
</gene>
<keyword evidence="2" id="KW-1185">Reference proteome</keyword>
<evidence type="ECO:0000313" key="1">
    <source>
        <dbReference type="EMBL" id="GME75145.1"/>
    </source>
</evidence>
<reference evidence="1" key="1">
    <citation type="submission" date="2023-04" db="EMBL/GenBank/DDBJ databases">
        <title>Ambrosiozyma monospora NBRC 10751.</title>
        <authorList>
            <person name="Ichikawa N."/>
            <person name="Sato H."/>
            <person name="Tonouchi N."/>
        </authorList>
    </citation>
    <scope>NUCLEOTIDE SEQUENCE</scope>
    <source>
        <strain evidence="1">NBRC 10751</strain>
    </source>
</reference>
<comment type="caution">
    <text evidence="1">The sequence shown here is derived from an EMBL/GenBank/DDBJ whole genome shotgun (WGS) entry which is preliminary data.</text>
</comment>
<dbReference type="Proteomes" id="UP001165064">
    <property type="component" value="Unassembled WGS sequence"/>
</dbReference>
<name>A0ACB5SWD3_AMBMO</name>
<proteinExistence type="predicted"/>
<organism evidence="1 2">
    <name type="scientific">Ambrosiozyma monospora</name>
    <name type="common">Yeast</name>
    <name type="synonym">Endomycopsis monosporus</name>
    <dbReference type="NCBI Taxonomy" id="43982"/>
    <lineage>
        <taxon>Eukaryota</taxon>
        <taxon>Fungi</taxon>
        <taxon>Dikarya</taxon>
        <taxon>Ascomycota</taxon>
        <taxon>Saccharomycotina</taxon>
        <taxon>Pichiomycetes</taxon>
        <taxon>Pichiales</taxon>
        <taxon>Pichiaceae</taxon>
        <taxon>Ambrosiozyma</taxon>
    </lineage>
</organism>
<dbReference type="EMBL" id="BSXS01001125">
    <property type="protein sequence ID" value="GME75145.1"/>
    <property type="molecule type" value="Genomic_DNA"/>
</dbReference>
<sequence length="107" mass="11475">MASVIKSAKSIIPTLDRILVQRIKPVQKTSSGIYIPEKNQQKMNIANVLAVGPGLRTSEGEIIKPSVAAGDKVLIPSFGGSPVTIGESKDDFILFRDSEILAKIAEE</sequence>